<dbReference type="EMBL" id="QORE01000152">
    <property type="protein sequence ID" value="RCI75565.1"/>
    <property type="molecule type" value="Genomic_DNA"/>
</dbReference>
<organism evidence="2 3">
    <name type="scientific">Pseudomonas aeruginosa</name>
    <dbReference type="NCBI Taxonomy" id="287"/>
    <lineage>
        <taxon>Bacteria</taxon>
        <taxon>Pseudomonadati</taxon>
        <taxon>Pseudomonadota</taxon>
        <taxon>Gammaproteobacteria</taxon>
        <taxon>Pseudomonadales</taxon>
        <taxon>Pseudomonadaceae</taxon>
        <taxon>Pseudomonas</taxon>
    </lineage>
</organism>
<dbReference type="EMBL" id="WXZT01000022">
    <property type="protein sequence ID" value="MZZ15614.1"/>
    <property type="molecule type" value="Genomic_DNA"/>
</dbReference>
<accession>A0A069QC37</accession>
<sequence length="192" mass="21822">MSAWARWYERHWRDWRPAAYRPGATLALVRRNLAACDGEAQDGRLLLRTKELSLEVRERVQAHLFMHIVSTEFSLFVAAPGGPPASLELRHAGCLRRRGILCKVRSGSGLEPLREALQGGDRVLLEQLMPLDFRSLRLCRDDRGWTVSLEHLGACEVVNRFPAYRRYIPLVAEQRLALLGAFAQLQRLLSPA</sequence>
<comment type="caution">
    <text evidence="2">The sequence shown here is derived from an EMBL/GenBank/DDBJ whole genome shotgun (WGS) entry which is preliminary data.</text>
</comment>
<dbReference type="InterPro" id="IPR021500">
    <property type="entry name" value="DUF3156"/>
</dbReference>
<dbReference type="RefSeq" id="WP_003105260.1">
    <property type="nucleotide sequence ID" value="NZ_AP014839.1"/>
</dbReference>
<evidence type="ECO:0000313" key="1">
    <source>
        <dbReference type="EMBL" id="MZZ15614.1"/>
    </source>
</evidence>
<dbReference type="Pfam" id="PF11354">
    <property type="entry name" value="DUF3156"/>
    <property type="match status" value="1"/>
</dbReference>
<name>A0A069QC37_PSEAI</name>
<proteinExistence type="predicted"/>
<protein>
    <submittedName>
        <fullName evidence="2">DUF3156 family protein</fullName>
    </submittedName>
</protein>
<reference evidence="2 3" key="1">
    <citation type="submission" date="2018-07" db="EMBL/GenBank/DDBJ databases">
        <title>Mechanisms of high-level aminoglycoside resistance among Gram-negative pathogens in Brazil.</title>
        <authorList>
            <person name="Ballaben A.S."/>
            <person name="Darini A.L.C."/>
            <person name="Doi Y."/>
        </authorList>
    </citation>
    <scope>NUCLEOTIDE SEQUENCE [LARGE SCALE GENOMIC DNA]</scope>
    <source>
        <strain evidence="2 3">B2-305</strain>
    </source>
</reference>
<reference evidence="1" key="2">
    <citation type="submission" date="2020-01" db="EMBL/GenBank/DDBJ databases">
        <title>Bacteria Cultured from War Wounds Associated with the Conflict in Eastern Ukraine.</title>
        <authorList>
            <person name="Snesrud E."/>
            <person name="Galac M.R."/>
            <person name="Mc Gann P."/>
            <person name="Valentine K."/>
            <person name="Viacheslav K."/>
        </authorList>
    </citation>
    <scope>NUCLEOTIDE SEQUENCE</scope>
    <source>
        <strain evidence="1">VNMU148</strain>
    </source>
</reference>
<dbReference type="AlphaFoldDB" id="A0A069QC37"/>
<evidence type="ECO:0000313" key="2">
    <source>
        <dbReference type="EMBL" id="RCI75565.1"/>
    </source>
</evidence>
<dbReference type="Proteomes" id="UP000253594">
    <property type="component" value="Unassembled WGS sequence"/>
</dbReference>
<gene>
    <name evidence="2" type="ORF">DT376_06970</name>
    <name evidence="1" type="ORF">GUL26_25460</name>
</gene>
<dbReference type="Proteomes" id="UP000644192">
    <property type="component" value="Unassembled WGS sequence"/>
</dbReference>
<evidence type="ECO:0000313" key="3">
    <source>
        <dbReference type="Proteomes" id="UP000253594"/>
    </source>
</evidence>